<protein>
    <submittedName>
        <fullName evidence="1">Uncharacterized protein</fullName>
    </submittedName>
</protein>
<accession>A0A8S3GUP1</accession>
<dbReference type="EMBL" id="CAJOBH010276873">
    <property type="protein sequence ID" value="CAF5168471.1"/>
    <property type="molecule type" value="Genomic_DNA"/>
</dbReference>
<feature type="non-terminal residue" evidence="1">
    <location>
        <position position="1"/>
    </location>
</feature>
<name>A0A8S3GUP1_9BILA</name>
<dbReference type="Proteomes" id="UP000681967">
    <property type="component" value="Unassembled WGS sequence"/>
</dbReference>
<sequence>PFAGNCLDIVCALINKYYCPAIANIQDGQEIAAQMREMWKAENALEQHLRELDQGETLRWSKYNAAMCLFPSLTEDDVRNLTFGSYQIKMAKSYIVDHLQQSDINEEQLEFVVELCGEHDD</sequence>
<comment type="caution">
    <text evidence="1">The sequence shown here is derived from an EMBL/GenBank/DDBJ whole genome shotgun (WGS) entry which is preliminary data.</text>
</comment>
<evidence type="ECO:0000313" key="2">
    <source>
        <dbReference type="Proteomes" id="UP000681967"/>
    </source>
</evidence>
<organism evidence="1 2">
    <name type="scientific">Rotaria magnacalcarata</name>
    <dbReference type="NCBI Taxonomy" id="392030"/>
    <lineage>
        <taxon>Eukaryota</taxon>
        <taxon>Metazoa</taxon>
        <taxon>Spiralia</taxon>
        <taxon>Gnathifera</taxon>
        <taxon>Rotifera</taxon>
        <taxon>Eurotatoria</taxon>
        <taxon>Bdelloidea</taxon>
        <taxon>Philodinida</taxon>
        <taxon>Philodinidae</taxon>
        <taxon>Rotaria</taxon>
    </lineage>
</organism>
<gene>
    <name evidence="1" type="ORF">BYL167_LOCUS76636</name>
</gene>
<evidence type="ECO:0000313" key="1">
    <source>
        <dbReference type="EMBL" id="CAF5168471.1"/>
    </source>
</evidence>
<proteinExistence type="predicted"/>
<dbReference type="AlphaFoldDB" id="A0A8S3GUP1"/>
<reference evidence="1" key="1">
    <citation type="submission" date="2021-02" db="EMBL/GenBank/DDBJ databases">
        <authorList>
            <person name="Nowell W R."/>
        </authorList>
    </citation>
    <scope>NUCLEOTIDE SEQUENCE</scope>
</reference>
<feature type="non-terminal residue" evidence="1">
    <location>
        <position position="121"/>
    </location>
</feature>